<keyword evidence="1" id="KW-0812">Transmembrane</keyword>
<evidence type="ECO:0000313" key="2">
    <source>
        <dbReference type="EMBL" id="QHB52815.1"/>
    </source>
</evidence>
<evidence type="ECO:0000256" key="1">
    <source>
        <dbReference type="SAM" id="Phobius"/>
    </source>
</evidence>
<name>A0A6P1EB31_LENHI</name>
<accession>A0A6P1EB31</accession>
<dbReference type="EMBL" id="CP047121">
    <property type="protein sequence ID" value="QHB52815.1"/>
    <property type="molecule type" value="Genomic_DNA"/>
</dbReference>
<sequence>MGLILFLMFGWIYLLFRMGFSLLRFFGGFIGLILIFFILTKVIIWGFWLTGVAALAFFGWLAYRFISSRV</sequence>
<gene>
    <name evidence="2" type="ORF">GQR93_11740</name>
</gene>
<keyword evidence="1" id="KW-1133">Transmembrane helix</keyword>
<dbReference type="GeneID" id="69059045"/>
<proteinExistence type="predicted"/>
<dbReference type="SMR" id="A0A6P1EB31"/>
<reference evidence="2 3" key="1">
    <citation type="submission" date="2019-12" db="EMBL/GenBank/DDBJ databases">
        <title>Lactobacillus hilgardii FLUB.</title>
        <authorList>
            <person name="Gustaw K."/>
        </authorList>
    </citation>
    <scope>NUCLEOTIDE SEQUENCE [LARGE SCALE GENOMIC DNA]</scope>
    <source>
        <strain evidence="2 3">FLUB</strain>
    </source>
</reference>
<organism evidence="2 3">
    <name type="scientific">Lentilactobacillus hilgardii</name>
    <name type="common">Lactobacillus hilgardii</name>
    <dbReference type="NCBI Taxonomy" id="1588"/>
    <lineage>
        <taxon>Bacteria</taxon>
        <taxon>Bacillati</taxon>
        <taxon>Bacillota</taxon>
        <taxon>Bacilli</taxon>
        <taxon>Lactobacillales</taxon>
        <taxon>Lactobacillaceae</taxon>
        <taxon>Lentilactobacillus</taxon>
    </lineage>
</organism>
<dbReference type="AlphaFoldDB" id="A0A6P1EB31"/>
<dbReference type="RefSeq" id="WP_004466548.1">
    <property type="nucleotide sequence ID" value="NZ_CABKOL010000104.1"/>
</dbReference>
<evidence type="ECO:0000313" key="3">
    <source>
        <dbReference type="Proteomes" id="UP000465035"/>
    </source>
</evidence>
<feature type="transmembrane region" description="Helical" evidence="1">
    <location>
        <begin position="45"/>
        <end position="66"/>
    </location>
</feature>
<keyword evidence="1" id="KW-0472">Membrane</keyword>
<feature type="transmembrane region" description="Helical" evidence="1">
    <location>
        <begin position="12"/>
        <end position="39"/>
    </location>
</feature>
<dbReference type="Proteomes" id="UP000465035">
    <property type="component" value="Chromosome"/>
</dbReference>
<protein>
    <submittedName>
        <fullName evidence="2">Uncharacterized protein</fullName>
    </submittedName>
</protein>